<evidence type="ECO:0000256" key="3">
    <source>
        <dbReference type="ARBA" id="ARBA00022723"/>
    </source>
</evidence>
<dbReference type="Pfam" id="PF01223">
    <property type="entry name" value="Endonuclease_NS"/>
    <property type="match status" value="1"/>
</dbReference>
<dbReference type="GO" id="GO:0005743">
    <property type="term" value="C:mitochondrial inner membrane"/>
    <property type="evidence" value="ECO:0007669"/>
    <property type="project" value="TreeGrafter"/>
</dbReference>
<comment type="cofactor">
    <cofactor evidence="7">
        <name>Mg(2+)</name>
        <dbReference type="ChEBI" id="CHEBI:18420"/>
    </cofactor>
</comment>
<dbReference type="PROSITE" id="PS01070">
    <property type="entry name" value="NUCLEASE_NON_SPEC"/>
    <property type="match status" value="1"/>
</dbReference>
<name>A0A1A9Z9T1_GLOPL</name>
<dbReference type="GO" id="GO:0005634">
    <property type="term" value="C:nucleus"/>
    <property type="evidence" value="ECO:0007669"/>
    <property type="project" value="TreeGrafter"/>
</dbReference>
<sequence length="375" mass="43785">MIVCLIVRTSEHQMDLHFRLCYRLSMLLSDNGVLTSCRFKEHEIRSEWRLILQQEANGALGLLRENSVDDGSVLHMICNETDVTQLFCVNGQFDIPLPLPHCSNPPKPQVEETHDFYCPYKAYCVGFKFSCNNNNYFVTAYRTCFDHERMRTVYTANKAYPHVRGRPDKLLFNPDEIFTMNFFTAYNKRDIYARFRELLGAQQPFMSYNEQERRIDRGHLVPVADFMTNNMMSATFKLINVIPQFHSINDGNWNVLEEWARNPVNTPAKVCNGALSDVLELPNSSNEYVEIYLMNRMIPIPLWTYKVVFNARNVRTVFLQYNNIHDTNAPNVPKDNCILVPCPLNLKNSNFYGYTVCCEEQHFMKKNLPNLENYC</sequence>
<dbReference type="EC" id="3.1.30.-" evidence="7"/>
<dbReference type="InterPro" id="IPR001604">
    <property type="entry name" value="Endo_G_ENPP1-like_dom"/>
</dbReference>
<dbReference type="STRING" id="7398.A0A1A9Z9T1"/>
<comment type="similarity">
    <text evidence="1 7">Belongs to the DNA/RNA non-specific endonuclease family.</text>
</comment>
<dbReference type="VEuPathDB" id="VectorBase:GPAI008008"/>
<dbReference type="PANTHER" id="PTHR13966">
    <property type="entry name" value="ENDONUCLEASE RELATED"/>
    <property type="match status" value="1"/>
</dbReference>
<dbReference type="AlphaFoldDB" id="A0A1A9Z9T1"/>
<reference evidence="10" key="1">
    <citation type="submission" date="2014-03" db="EMBL/GenBank/DDBJ databases">
        <authorList>
            <person name="Aksoy S."/>
            <person name="Warren W."/>
            <person name="Wilson R.K."/>
        </authorList>
    </citation>
    <scope>NUCLEOTIDE SEQUENCE [LARGE SCALE GENOMIC DNA]</scope>
    <source>
        <strain evidence="10">IAEA</strain>
    </source>
</reference>
<dbReference type="EnsemblMetazoa" id="GPAI008008-RA">
    <property type="protein sequence ID" value="GPAI008008-PA"/>
    <property type="gene ID" value="GPAI008008"/>
</dbReference>
<dbReference type="GO" id="GO:0003676">
    <property type="term" value="F:nucleic acid binding"/>
    <property type="evidence" value="ECO:0007669"/>
    <property type="project" value="InterPro"/>
</dbReference>
<evidence type="ECO:0000256" key="7">
    <source>
        <dbReference type="RuleBase" id="RU366055"/>
    </source>
</evidence>
<feature type="binding site" evidence="6">
    <location>
        <position position="249"/>
    </location>
    <ligand>
        <name>Mg(2+)</name>
        <dbReference type="ChEBI" id="CHEBI:18420"/>
        <note>catalytic</note>
    </ligand>
</feature>
<dbReference type="GO" id="GO:0006309">
    <property type="term" value="P:apoptotic DNA fragmentation"/>
    <property type="evidence" value="ECO:0007669"/>
    <property type="project" value="TreeGrafter"/>
</dbReference>
<keyword evidence="10" id="KW-1185">Reference proteome</keyword>
<dbReference type="Gene3D" id="3.40.570.10">
    <property type="entry name" value="Extracellular Endonuclease, subunit A"/>
    <property type="match status" value="1"/>
</dbReference>
<keyword evidence="2 7" id="KW-0540">Nuclease</keyword>
<organism evidence="9 10">
    <name type="scientific">Glossina pallidipes</name>
    <name type="common">Tsetse fly</name>
    <dbReference type="NCBI Taxonomy" id="7398"/>
    <lineage>
        <taxon>Eukaryota</taxon>
        <taxon>Metazoa</taxon>
        <taxon>Ecdysozoa</taxon>
        <taxon>Arthropoda</taxon>
        <taxon>Hexapoda</taxon>
        <taxon>Insecta</taxon>
        <taxon>Pterygota</taxon>
        <taxon>Neoptera</taxon>
        <taxon>Endopterygota</taxon>
        <taxon>Diptera</taxon>
        <taxon>Brachycera</taxon>
        <taxon>Muscomorpha</taxon>
        <taxon>Hippoboscoidea</taxon>
        <taxon>Glossinidae</taxon>
        <taxon>Glossina</taxon>
    </lineage>
</organism>
<dbReference type="GO" id="GO:0046872">
    <property type="term" value="F:metal ion binding"/>
    <property type="evidence" value="ECO:0007669"/>
    <property type="project" value="UniProtKB-KW"/>
</dbReference>
<evidence type="ECO:0000256" key="5">
    <source>
        <dbReference type="PIRSR" id="PIRSR640255-1"/>
    </source>
</evidence>
<feature type="domain" description="DNA/RNA non-specific endonuclease/pyrophosphatase/phosphodiesterase" evidence="8">
    <location>
        <begin position="137"/>
        <end position="363"/>
    </location>
</feature>
<dbReference type="InterPro" id="IPR018524">
    <property type="entry name" value="DNA/RNA_endonuclease_AS"/>
</dbReference>
<evidence type="ECO:0000256" key="6">
    <source>
        <dbReference type="PIRSR" id="PIRSR640255-2"/>
    </source>
</evidence>
<evidence type="ECO:0000256" key="2">
    <source>
        <dbReference type="ARBA" id="ARBA00022722"/>
    </source>
</evidence>
<dbReference type="PANTHER" id="PTHR13966:SF17">
    <property type="entry name" value="ENDONUCLEASE-RELATED"/>
    <property type="match status" value="1"/>
</dbReference>
<dbReference type="InterPro" id="IPR040255">
    <property type="entry name" value="Non-specific_endonuclease"/>
</dbReference>
<feature type="active site" description="Proton acceptor" evidence="5">
    <location>
        <position position="219"/>
    </location>
</feature>
<evidence type="ECO:0000313" key="9">
    <source>
        <dbReference type="EnsemblMetazoa" id="GPAI008008-PA"/>
    </source>
</evidence>
<dbReference type="GO" id="GO:0004521">
    <property type="term" value="F:RNA endonuclease activity"/>
    <property type="evidence" value="ECO:0007669"/>
    <property type="project" value="TreeGrafter"/>
</dbReference>
<dbReference type="SUPFAM" id="SSF54060">
    <property type="entry name" value="His-Me finger endonucleases"/>
    <property type="match status" value="1"/>
</dbReference>
<dbReference type="InterPro" id="IPR044925">
    <property type="entry name" value="His-Me_finger_sf"/>
</dbReference>
<keyword evidence="4 7" id="KW-0255">Endonuclease</keyword>
<protein>
    <recommendedName>
        <fullName evidence="7">Endonuclease</fullName>
        <ecNumber evidence="7">3.1.30.-</ecNumber>
    </recommendedName>
</protein>
<dbReference type="InterPro" id="IPR044929">
    <property type="entry name" value="DNA/RNA_non-sp_Endonuclease_sf"/>
</dbReference>
<evidence type="ECO:0000313" key="10">
    <source>
        <dbReference type="Proteomes" id="UP000092445"/>
    </source>
</evidence>
<reference evidence="9" key="2">
    <citation type="submission" date="2020-05" db="UniProtKB">
        <authorList>
            <consortium name="EnsemblMetazoa"/>
        </authorList>
    </citation>
    <scope>IDENTIFICATION</scope>
    <source>
        <strain evidence="9">IAEA</strain>
    </source>
</reference>
<keyword evidence="7" id="KW-0378">Hydrolase</keyword>
<dbReference type="GO" id="GO:0000014">
    <property type="term" value="F:single-stranded DNA endodeoxyribonuclease activity"/>
    <property type="evidence" value="ECO:0007669"/>
    <property type="project" value="TreeGrafter"/>
</dbReference>
<dbReference type="Proteomes" id="UP000092445">
    <property type="component" value="Unassembled WGS sequence"/>
</dbReference>
<accession>A0A1A9Z9T1</accession>
<evidence type="ECO:0000256" key="1">
    <source>
        <dbReference type="ARBA" id="ARBA00010052"/>
    </source>
</evidence>
<evidence type="ECO:0000256" key="4">
    <source>
        <dbReference type="ARBA" id="ARBA00022759"/>
    </source>
</evidence>
<proteinExistence type="inferred from homology"/>
<dbReference type="SMART" id="SM00892">
    <property type="entry name" value="Endonuclease_NS"/>
    <property type="match status" value="1"/>
</dbReference>
<keyword evidence="3 6" id="KW-0479">Metal-binding</keyword>
<evidence type="ECO:0000259" key="8">
    <source>
        <dbReference type="SMART" id="SM00892"/>
    </source>
</evidence>